<keyword evidence="2" id="KW-1185">Reference proteome</keyword>
<proteinExistence type="predicted"/>
<dbReference type="EMBL" id="MF630921">
    <property type="protein sequence ID" value="ATI16998.1"/>
    <property type="molecule type" value="Genomic_DNA"/>
</dbReference>
<dbReference type="Proteomes" id="UP000275089">
    <property type="component" value="Segment"/>
</dbReference>
<name>A0A384WIK9_9CAUD</name>
<dbReference type="RefSeq" id="YP_009812867.1">
    <property type="nucleotide sequence ID" value="NC_048071.1"/>
</dbReference>
<dbReference type="KEGG" id="vg:55003940"/>
<evidence type="ECO:0000313" key="1">
    <source>
        <dbReference type="EMBL" id="ATI16998.1"/>
    </source>
</evidence>
<dbReference type="GeneID" id="55003940"/>
<reference evidence="1 2" key="1">
    <citation type="submission" date="2017-08" db="EMBL/GenBank/DDBJ databases">
        <title>Genomic analysis reveals CRISPR-Cas mediated host-pathogen interaction between enterotoxigenic Escherichia coli and phages.</title>
        <authorList>
            <person name="Chakraborty S."/>
            <person name="Begum Y.A."/>
            <person name="Qadri F."/>
            <person name="Camilli A."/>
        </authorList>
    </citation>
    <scope>NUCLEOTIDE SEQUENCE [LARGE SCALE GENOMIC DNA]</scope>
</reference>
<evidence type="ECO:0000313" key="2">
    <source>
        <dbReference type="Proteomes" id="UP000275089"/>
    </source>
</evidence>
<sequence length="81" mass="9220">MRCGCNLFDLLHILFEATDDTYHRSYPILQGLIRLGVNQDPTVELRHGIKKTVGLDVRTPDVLQVNHNVSYSLIIKATRSE</sequence>
<protein>
    <submittedName>
        <fullName evidence="1">Uncharacterized protein</fullName>
    </submittedName>
</protein>
<accession>A0A384WIK9</accession>
<organism evidence="1 2">
    <name type="scientific">Escherichia phage IMM-002</name>
    <dbReference type="NCBI Taxonomy" id="2041760"/>
    <lineage>
        <taxon>Viruses</taxon>
        <taxon>Duplodnaviria</taxon>
        <taxon>Heunggongvirae</taxon>
        <taxon>Uroviricota</taxon>
        <taxon>Caudoviricetes</taxon>
        <taxon>Autographivirales</taxon>
        <taxon>Autotranscriptaviridae</taxon>
        <taxon>Studiervirinae</taxon>
        <taxon>Kayfunavirus</taxon>
        <taxon>Kayfunavirus IMM002</taxon>
    </lineage>
</organism>